<feature type="binding site" evidence="12">
    <location>
        <position position="51"/>
    </location>
    <ligand>
        <name>UDP-alpha-D-glucose</name>
        <dbReference type="ChEBI" id="CHEBI:58885"/>
    </ligand>
</feature>
<evidence type="ECO:0000256" key="13">
    <source>
        <dbReference type="PIRSR" id="PIRSR605150-3"/>
    </source>
</evidence>
<name>A0AAV9B029_ACOGR</name>
<dbReference type="GO" id="GO:0071669">
    <property type="term" value="P:plant-type cell wall organization or biogenesis"/>
    <property type="evidence" value="ECO:0007669"/>
    <property type="project" value="UniProtKB-ARBA"/>
</dbReference>
<dbReference type="PANTHER" id="PTHR13301">
    <property type="entry name" value="X-BOX TRANSCRIPTION FACTOR-RELATED"/>
    <property type="match status" value="1"/>
</dbReference>
<keyword evidence="16" id="KW-1185">Reference proteome</keyword>
<evidence type="ECO:0000256" key="8">
    <source>
        <dbReference type="ARBA" id="ARBA00023316"/>
    </source>
</evidence>
<dbReference type="GO" id="GO:0071555">
    <property type="term" value="P:cell wall organization"/>
    <property type="evidence" value="ECO:0007669"/>
    <property type="project" value="UniProtKB-KW"/>
</dbReference>
<evidence type="ECO:0000313" key="16">
    <source>
        <dbReference type="Proteomes" id="UP001179952"/>
    </source>
</evidence>
<gene>
    <name evidence="15" type="ORF">QJS04_geneDACA006719</name>
</gene>
<evidence type="ECO:0000256" key="1">
    <source>
        <dbReference type="ARBA" id="ARBA00004653"/>
    </source>
</evidence>
<evidence type="ECO:0000256" key="14">
    <source>
        <dbReference type="SAM" id="Phobius"/>
    </source>
</evidence>
<comment type="function">
    <text evidence="9">Thought to be a Golgi-localized beta-glycan synthase that polymerize the backbones of noncellulosic polysaccharides (hemicelluloses) of plant cell wall.</text>
</comment>
<proteinExistence type="inferred from homology"/>
<dbReference type="Pfam" id="PF03552">
    <property type="entry name" value="Cellulose_synt"/>
    <property type="match status" value="3"/>
</dbReference>
<feature type="transmembrane region" description="Helical" evidence="14">
    <location>
        <begin position="583"/>
        <end position="600"/>
    </location>
</feature>
<dbReference type="Gene3D" id="3.90.550.10">
    <property type="entry name" value="Spore Coat Polysaccharide Biosynthesis Protein SpsA, Chain A"/>
    <property type="match status" value="2"/>
</dbReference>
<keyword evidence="3" id="KW-0808">Transferase</keyword>
<dbReference type="GO" id="GO:0000139">
    <property type="term" value="C:Golgi membrane"/>
    <property type="evidence" value="ECO:0007669"/>
    <property type="project" value="UniProtKB-SubCell"/>
</dbReference>
<evidence type="ECO:0000256" key="7">
    <source>
        <dbReference type="ARBA" id="ARBA00023136"/>
    </source>
</evidence>
<dbReference type="Proteomes" id="UP001179952">
    <property type="component" value="Unassembled WGS sequence"/>
</dbReference>
<keyword evidence="7 14" id="KW-0472">Membrane</keyword>
<feature type="active site" evidence="11">
    <location>
        <position position="355"/>
    </location>
</feature>
<dbReference type="EMBL" id="JAUJYN010000006">
    <property type="protein sequence ID" value="KAK1269556.1"/>
    <property type="molecule type" value="Genomic_DNA"/>
</dbReference>
<evidence type="ECO:0000313" key="15">
    <source>
        <dbReference type="EMBL" id="KAK1269556.1"/>
    </source>
</evidence>
<comment type="caution">
    <text evidence="15">The sequence shown here is derived from an EMBL/GenBank/DDBJ whole genome shotgun (WGS) entry which is preliminary data.</text>
</comment>
<dbReference type="SUPFAM" id="SSF53448">
    <property type="entry name" value="Nucleotide-diphospho-sugar transferases"/>
    <property type="match status" value="1"/>
</dbReference>
<feature type="active site" evidence="11">
    <location>
        <position position="51"/>
    </location>
</feature>
<dbReference type="GO" id="GO:0030244">
    <property type="term" value="P:cellulose biosynthetic process"/>
    <property type="evidence" value="ECO:0007669"/>
    <property type="project" value="InterPro"/>
</dbReference>
<evidence type="ECO:0000256" key="2">
    <source>
        <dbReference type="ARBA" id="ARBA00022676"/>
    </source>
</evidence>
<evidence type="ECO:0000256" key="4">
    <source>
        <dbReference type="ARBA" id="ARBA00022692"/>
    </source>
</evidence>
<dbReference type="InterPro" id="IPR005150">
    <property type="entry name" value="Cellulose_synth"/>
</dbReference>
<keyword evidence="6" id="KW-0333">Golgi apparatus</keyword>
<sequence length="626" mass="69827">MGYEDELPIVDVFICTADPLIEPPSIVINTALSVMAYDYPSEKLAVYLSDDGGSELTFYALLEAARFSRHWIPFCKKHHVEPRSPAVYFAETTVSGDGDDDEWSMVKRLYDEMENLIEEAVKLGRVPEEIKEQHGGFSEWRSGANSRDHQSIVQILIDGRDPKSVDIEGSQLPTLVYMAREKRPNHPHNFKAGAMNALIRVSSAISDGAIILNVDCDMYSNSSKSVRDVMCFFMDEEKGHEIAYVQFPQKFNNVTKNDIYGSSMITTYEVDFPGIDGNGGPLYIGTGCFHRRESLCGKKFNDSPKVELKRGLNMSPNDNALNLQERLKVLASCTYEANTQWGNEVGLKYGCPVEDVITGLSIQCRGWKSVYYNPKRDGFLGIAPTTLAQVILQHKRWSEGDLQIFLSSVSIIDNLIPTGCNFQVSSAWCIPFAYAFIAKYANSVFESLQSGDTIRGWWNETRITLIKRTTSYLFATIDTTLKLSGIDNSSFAITSKVTDPEASERYESELIEFGGSFSPSFAILAILTLHHLACLVFGLKSVVFGGGVGGFEPFLMQLIMCGVLVGLNMPVYEGMFLRKDKGAMPGSVTLTSIVLVVMILRRRLRDMKTGELRALTIMNGFRKLFK</sequence>
<feature type="binding site" evidence="13">
    <location>
        <position position="215"/>
    </location>
    <ligand>
        <name>Mn(2+)</name>
        <dbReference type="ChEBI" id="CHEBI:29035"/>
    </ligand>
</feature>
<evidence type="ECO:0000256" key="10">
    <source>
        <dbReference type="ARBA" id="ARBA00060766"/>
    </source>
</evidence>
<reference evidence="15" key="1">
    <citation type="journal article" date="2023" name="Nat. Commun.">
        <title>Diploid and tetraploid genomes of Acorus and the evolution of monocots.</title>
        <authorList>
            <person name="Ma L."/>
            <person name="Liu K.W."/>
            <person name="Li Z."/>
            <person name="Hsiao Y.Y."/>
            <person name="Qi Y."/>
            <person name="Fu T."/>
            <person name="Tang G.D."/>
            <person name="Zhang D."/>
            <person name="Sun W.H."/>
            <person name="Liu D.K."/>
            <person name="Li Y."/>
            <person name="Chen G.Z."/>
            <person name="Liu X.D."/>
            <person name="Liao X.Y."/>
            <person name="Jiang Y.T."/>
            <person name="Yu X."/>
            <person name="Hao Y."/>
            <person name="Huang J."/>
            <person name="Zhao X.W."/>
            <person name="Ke S."/>
            <person name="Chen Y.Y."/>
            <person name="Wu W.L."/>
            <person name="Hsu J.L."/>
            <person name="Lin Y.F."/>
            <person name="Huang M.D."/>
            <person name="Li C.Y."/>
            <person name="Huang L."/>
            <person name="Wang Z.W."/>
            <person name="Zhao X."/>
            <person name="Zhong W.Y."/>
            <person name="Peng D.H."/>
            <person name="Ahmad S."/>
            <person name="Lan S."/>
            <person name="Zhang J.S."/>
            <person name="Tsai W.C."/>
            <person name="Van de Peer Y."/>
            <person name="Liu Z.J."/>
        </authorList>
    </citation>
    <scope>NUCLEOTIDE SEQUENCE</scope>
    <source>
        <strain evidence="15">SCP</strain>
    </source>
</reference>
<feature type="transmembrane region" description="Helical" evidence="14">
    <location>
        <begin position="521"/>
        <end position="542"/>
    </location>
</feature>
<comment type="subcellular location">
    <subcellularLocation>
        <location evidence="1">Golgi apparatus membrane</location>
        <topology evidence="1">Multi-pass membrane protein</topology>
    </subcellularLocation>
</comment>
<reference evidence="15" key="2">
    <citation type="submission" date="2023-06" db="EMBL/GenBank/DDBJ databases">
        <authorList>
            <person name="Ma L."/>
            <person name="Liu K.-W."/>
            <person name="Li Z."/>
            <person name="Hsiao Y.-Y."/>
            <person name="Qi Y."/>
            <person name="Fu T."/>
            <person name="Tang G."/>
            <person name="Zhang D."/>
            <person name="Sun W.-H."/>
            <person name="Liu D.-K."/>
            <person name="Li Y."/>
            <person name="Chen G.-Z."/>
            <person name="Liu X.-D."/>
            <person name="Liao X.-Y."/>
            <person name="Jiang Y.-T."/>
            <person name="Yu X."/>
            <person name="Hao Y."/>
            <person name="Huang J."/>
            <person name="Zhao X.-W."/>
            <person name="Ke S."/>
            <person name="Chen Y.-Y."/>
            <person name="Wu W.-L."/>
            <person name="Hsu J.-L."/>
            <person name="Lin Y.-F."/>
            <person name="Huang M.-D."/>
            <person name="Li C.-Y."/>
            <person name="Huang L."/>
            <person name="Wang Z.-W."/>
            <person name="Zhao X."/>
            <person name="Zhong W.-Y."/>
            <person name="Peng D.-H."/>
            <person name="Ahmad S."/>
            <person name="Lan S."/>
            <person name="Zhang J.-S."/>
            <person name="Tsai W.-C."/>
            <person name="Van De Peer Y."/>
            <person name="Liu Z.-J."/>
        </authorList>
    </citation>
    <scope>NUCLEOTIDE SEQUENCE</scope>
    <source>
        <strain evidence="15">SCP</strain>
        <tissue evidence="15">Leaves</tissue>
    </source>
</reference>
<feature type="binding site" evidence="12">
    <location>
        <position position="22"/>
    </location>
    <ligand>
        <name>UDP-alpha-D-glucose</name>
        <dbReference type="ChEBI" id="CHEBI:58885"/>
    </ligand>
</feature>
<keyword evidence="5 14" id="KW-1133">Transmembrane helix</keyword>
<keyword evidence="4 14" id="KW-0812">Transmembrane</keyword>
<protein>
    <submittedName>
        <fullName evidence="15">Cellulose synthase-like protein E6</fullName>
    </submittedName>
</protein>
<evidence type="ECO:0000256" key="9">
    <source>
        <dbReference type="ARBA" id="ARBA00037405"/>
    </source>
</evidence>
<organism evidence="15 16">
    <name type="scientific">Acorus gramineus</name>
    <name type="common">Dwarf sweet flag</name>
    <dbReference type="NCBI Taxonomy" id="55184"/>
    <lineage>
        <taxon>Eukaryota</taxon>
        <taxon>Viridiplantae</taxon>
        <taxon>Streptophyta</taxon>
        <taxon>Embryophyta</taxon>
        <taxon>Tracheophyta</taxon>
        <taxon>Spermatophyta</taxon>
        <taxon>Magnoliopsida</taxon>
        <taxon>Liliopsida</taxon>
        <taxon>Acoraceae</taxon>
        <taxon>Acorus</taxon>
    </lineage>
</organism>
<keyword evidence="8" id="KW-0961">Cell wall biogenesis/degradation</keyword>
<accession>A0AAV9B029</accession>
<dbReference type="AlphaFoldDB" id="A0AAV9B029"/>
<dbReference type="InterPro" id="IPR029044">
    <property type="entry name" value="Nucleotide-diphossugar_trans"/>
</dbReference>
<keyword evidence="2" id="KW-0328">Glycosyltransferase</keyword>
<feature type="binding site" evidence="13">
    <location>
        <position position="191"/>
    </location>
    <ligand>
        <name>Mn(2+)</name>
        <dbReference type="ChEBI" id="CHEBI:29035"/>
    </ligand>
</feature>
<comment type="similarity">
    <text evidence="10">Belongs to the glycosyltransferase 2 family. Plant cellulose synthase-like E subfamily.</text>
</comment>
<dbReference type="FunFam" id="3.90.550.10:FF:000138">
    <property type="entry name" value="Cellulose synthase isolog"/>
    <property type="match status" value="1"/>
</dbReference>
<evidence type="ECO:0000256" key="6">
    <source>
        <dbReference type="ARBA" id="ARBA00023034"/>
    </source>
</evidence>
<evidence type="ECO:0000256" key="3">
    <source>
        <dbReference type="ARBA" id="ARBA00022679"/>
    </source>
</evidence>
<feature type="transmembrane region" description="Helical" evidence="14">
    <location>
        <begin position="554"/>
        <end position="571"/>
    </location>
</feature>
<evidence type="ECO:0000256" key="12">
    <source>
        <dbReference type="PIRSR" id="PIRSR605150-2"/>
    </source>
</evidence>
<dbReference type="GO" id="GO:0016760">
    <property type="term" value="F:cellulose synthase (UDP-forming) activity"/>
    <property type="evidence" value="ECO:0007669"/>
    <property type="project" value="InterPro"/>
</dbReference>
<dbReference type="FunFam" id="3.90.550.10:FF:000112">
    <property type="entry name" value="Cellulose synthase-like protein E1"/>
    <property type="match status" value="1"/>
</dbReference>
<evidence type="ECO:0000256" key="11">
    <source>
        <dbReference type="PIRSR" id="PIRSR605150-1"/>
    </source>
</evidence>
<evidence type="ECO:0000256" key="5">
    <source>
        <dbReference type="ARBA" id="ARBA00022989"/>
    </source>
</evidence>